<dbReference type="InterPro" id="IPR001810">
    <property type="entry name" value="F-box_dom"/>
</dbReference>
<reference evidence="2 3" key="1">
    <citation type="submission" date="2023-10" db="EMBL/GenBank/DDBJ databases">
        <title>Draft Genome Sequence of Candida saopaulonensis from a very Premature Infant with Sepsis.</title>
        <authorList>
            <person name="Ning Y."/>
            <person name="Dai R."/>
            <person name="Xiao M."/>
            <person name="Xu Y."/>
            <person name="Yan Q."/>
            <person name="Zhang L."/>
        </authorList>
    </citation>
    <scope>NUCLEOTIDE SEQUENCE [LARGE SCALE GENOMIC DNA]</scope>
    <source>
        <strain evidence="2 3">19XY460</strain>
    </source>
</reference>
<protein>
    <recommendedName>
        <fullName evidence="1">F-box domain-containing protein</fullName>
    </recommendedName>
</protein>
<evidence type="ECO:0000259" key="1">
    <source>
        <dbReference type="PROSITE" id="PS50181"/>
    </source>
</evidence>
<proteinExistence type="predicted"/>
<dbReference type="CDD" id="cd09917">
    <property type="entry name" value="F-box_SF"/>
    <property type="match status" value="1"/>
</dbReference>
<dbReference type="SUPFAM" id="SSF81383">
    <property type="entry name" value="F-box domain"/>
    <property type="match status" value="1"/>
</dbReference>
<organism evidence="2 3">
    <name type="scientific">Australozyma saopauloensis</name>
    <dbReference type="NCBI Taxonomy" id="291208"/>
    <lineage>
        <taxon>Eukaryota</taxon>
        <taxon>Fungi</taxon>
        <taxon>Dikarya</taxon>
        <taxon>Ascomycota</taxon>
        <taxon>Saccharomycotina</taxon>
        <taxon>Pichiomycetes</taxon>
        <taxon>Metschnikowiaceae</taxon>
        <taxon>Australozyma</taxon>
    </lineage>
</organism>
<dbReference type="GeneID" id="88173523"/>
<keyword evidence="3" id="KW-1185">Reference proteome</keyword>
<dbReference type="KEGG" id="asau:88173523"/>
<gene>
    <name evidence="2" type="ORF">PUMCH_002458</name>
</gene>
<sequence>MMRDAEDYKLTLFDLPHEVLEQIFCRVSGKDIKLLSCVNRECRDKVSFYLFRKIRGSWEQLMELGDSKVSFDQKNYVRDIEITSAEAKYEYQTNALRRVLNLSVFPNVTGVSVNSNSLSFWLKNHDCPNISVLLLYLASSSRGSEKLFHLSHVDLFSNLRKLYLSNYNFRWGQDDEVQPLSALQELNLYNCTWEYPFNLARFNQHDTLTSLTITYSDDNTFVLLERYLDYLRTPFQGHLHSLRRVDLAFTHCRLYNGHLSPTVLYNFLECFSGLEELKLRGWATNLESLRYVLLARDYEDPFNLRIEVGYEDEKAIMLFLHQVKKHNLEVKVAIMDESDQL</sequence>
<dbReference type="InterPro" id="IPR036047">
    <property type="entry name" value="F-box-like_dom_sf"/>
</dbReference>
<dbReference type="PROSITE" id="PS50181">
    <property type="entry name" value="FBOX"/>
    <property type="match status" value="1"/>
</dbReference>
<dbReference type="RefSeq" id="XP_062877538.1">
    <property type="nucleotide sequence ID" value="XM_063021468.1"/>
</dbReference>
<dbReference type="Proteomes" id="UP001338582">
    <property type="component" value="Chromosome 3"/>
</dbReference>
<accession>A0AAX4HBJ6</accession>
<dbReference type="SUPFAM" id="SSF52058">
    <property type="entry name" value="L domain-like"/>
    <property type="match status" value="1"/>
</dbReference>
<evidence type="ECO:0000313" key="2">
    <source>
        <dbReference type="EMBL" id="WPK25155.1"/>
    </source>
</evidence>
<name>A0AAX4HBJ6_9ASCO</name>
<evidence type="ECO:0000313" key="3">
    <source>
        <dbReference type="Proteomes" id="UP001338582"/>
    </source>
</evidence>
<feature type="domain" description="F-box" evidence="1">
    <location>
        <begin position="9"/>
        <end position="54"/>
    </location>
</feature>
<dbReference type="Gene3D" id="3.80.10.10">
    <property type="entry name" value="Ribonuclease Inhibitor"/>
    <property type="match status" value="1"/>
</dbReference>
<dbReference type="AlphaFoldDB" id="A0AAX4HBJ6"/>
<dbReference type="Pfam" id="PF00646">
    <property type="entry name" value="F-box"/>
    <property type="match status" value="1"/>
</dbReference>
<dbReference type="EMBL" id="CP138896">
    <property type="protein sequence ID" value="WPK25155.1"/>
    <property type="molecule type" value="Genomic_DNA"/>
</dbReference>
<dbReference type="InterPro" id="IPR032675">
    <property type="entry name" value="LRR_dom_sf"/>
</dbReference>